<gene>
    <name evidence="1" type="ORF">KSP39_PZI008792</name>
</gene>
<comment type="caution">
    <text evidence="1">The sequence shown here is derived from an EMBL/GenBank/DDBJ whole genome shotgun (WGS) entry which is preliminary data.</text>
</comment>
<dbReference type="AlphaFoldDB" id="A0AAP0BLA7"/>
<accession>A0AAP0BLA7</accession>
<dbReference type="Proteomes" id="UP001418222">
    <property type="component" value="Unassembled WGS sequence"/>
</dbReference>
<organism evidence="1 2">
    <name type="scientific">Platanthera zijinensis</name>
    <dbReference type="NCBI Taxonomy" id="2320716"/>
    <lineage>
        <taxon>Eukaryota</taxon>
        <taxon>Viridiplantae</taxon>
        <taxon>Streptophyta</taxon>
        <taxon>Embryophyta</taxon>
        <taxon>Tracheophyta</taxon>
        <taxon>Spermatophyta</taxon>
        <taxon>Magnoliopsida</taxon>
        <taxon>Liliopsida</taxon>
        <taxon>Asparagales</taxon>
        <taxon>Orchidaceae</taxon>
        <taxon>Orchidoideae</taxon>
        <taxon>Orchideae</taxon>
        <taxon>Orchidinae</taxon>
        <taxon>Platanthera</taxon>
    </lineage>
</organism>
<dbReference type="EMBL" id="JBBWWQ010000007">
    <property type="protein sequence ID" value="KAK8942518.1"/>
    <property type="molecule type" value="Genomic_DNA"/>
</dbReference>
<sequence>MLSLDDESKKERTSFLDPVLCLVEALSTIDYGLEMIFPDEELCHLVCRVIKLPDKFEHTRARISAVVIIANLLEDGQHIASQLSQDHEFTQDLLETIPLVSDDPQARTALWCVLERLFDRIAEEFKISLLHPLALFLLDKSGLIMEDLDGHCTEGSSPPNSTYSGAVVKTLLRIDCIIEGWLAQKIKNIEDTSKIADAEVKAERLRQYCKKYSSLLSATNA</sequence>
<evidence type="ECO:0000313" key="1">
    <source>
        <dbReference type="EMBL" id="KAK8942518.1"/>
    </source>
</evidence>
<keyword evidence="2" id="KW-1185">Reference proteome</keyword>
<name>A0AAP0BLA7_9ASPA</name>
<reference evidence="1 2" key="1">
    <citation type="journal article" date="2022" name="Nat. Plants">
        <title>Genomes of leafy and leafless Platanthera orchids illuminate the evolution of mycoheterotrophy.</title>
        <authorList>
            <person name="Li M.H."/>
            <person name="Liu K.W."/>
            <person name="Li Z."/>
            <person name="Lu H.C."/>
            <person name="Ye Q.L."/>
            <person name="Zhang D."/>
            <person name="Wang J.Y."/>
            <person name="Li Y.F."/>
            <person name="Zhong Z.M."/>
            <person name="Liu X."/>
            <person name="Yu X."/>
            <person name="Liu D.K."/>
            <person name="Tu X.D."/>
            <person name="Liu B."/>
            <person name="Hao Y."/>
            <person name="Liao X.Y."/>
            <person name="Jiang Y.T."/>
            <person name="Sun W.H."/>
            <person name="Chen J."/>
            <person name="Chen Y.Q."/>
            <person name="Ai Y."/>
            <person name="Zhai J.W."/>
            <person name="Wu S.S."/>
            <person name="Zhou Z."/>
            <person name="Hsiao Y.Y."/>
            <person name="Wu W.L."/>
            <person name="Chen Y.Y."/>
            <person name="Lin Y.F."/>
            <person name="Hsu J.L."/>
            <person name="Li C.Y."/>
            <person name="Wang Z.W."/>
            <person name="Zhao X."/>
            <person name="Zhong W.Y."/>
            <person name="Ma X.K."/>
            <person name="Ma L."/>
            <person name="Huang J."/>
            <person name="Chen G.Z."/>
            <person name="Huang M.Z."/>
            <person name="Huang L."/>
            <person name="Peng D.H."/>
            <person name="Luo Y.B."/>
            <person name="Zou S.Q."/>
            <person name="Chen S.P."/>
            <person name="Lan S."/>
            <person name="Tsai W.C."/>
            <person name="Van de Peer Y."/>
            <person name="Liu Z.J."/>
        </authorList>
    </citation>
    <scope>NUCLEOTIDE SEQUENCE [LARGE SCALE GENOMIC DNA]</scope>
    <source>
        <strain evidence="1">Lor287</strain>
    </source>
</reference>
<evidence type="ECO:0000313" key="2">
    <source>
        <dbReference type="Proteomes" id="UP001418222"/>
    </source>
</evidence>
<proteinExistence type="predicted"/>
<protein>
    <submittedName>
        <fullName evidence="1">Uncharacterized protein</fullName>
    </submittedName>
</protein>